<organism evidence="2 3">
    <name type="scientific">Aquamicrobium soli</name>
    <dbReference type="NCBI Taxonomy" id="1811518"/>
    <lineage>
        <taxon>Bacteria</taxon>
        <taxon>Pseudomonadati</taxon>
        <taxon>Pseudomonadota</taxon>
        <taxon>Alphaproteobacteria</taxon>
        <taxon>Hyphomicrobiales</taxon>
        <taxon>Phyllobacteriaceae</taxon>
        <taxon>Aquamicrobium</taxon>
    </lineage>
</organism>
<dbReference type="RefSeq" id="WP_378219789.1">
    <property type="nucleotide sequence ID" value="NZ_JBHRTK010000009.1"/>
</dbReference>
<sequence length="288" mass="29936">MQARHSGLAAALLLAMVALIIVGGRVVEPDSPQITVDPVAPEDLPPAGDTGLAEAQDAPPQSDEWADTDMQAQPSLPTIDPERAAPPATAEEPLERIAPRPPLSDLALATPPKPKLSGDWKGTTLFRPFASSAGVVAAQRFSVTVAGIDVVGSDETCHDHGETWNCGQRALGAFRSFLRGLAIVCAIPPEADHGDFTVRCRSGKKDIGEWLVENGWARATAGGPYEDTGKQARQGRKGIYGGAPDTDSVPPVTGSTEMAPPPSGSILDLSGEALPPATPPVDPPAPFQ</sequence>
<proteinExistence type="predicted"/>
<dbReference type="InterPro" id="IPR035437">
    <property type="entry name" value="SNase_OB-fold_sf"/>
</dbReference>
<evidence type="ECO:0000256" key="1">
    <source>
        <dbReference type="SAM" id="MobiDB-lite"/>
    </source>
</evidence>
<accession>A0ABV7K8S8</accession>
<protein>
    <submittedName>
        <fullName evidence="2">Thermonuclease family protein</fullName>
    </submittedName>
</protein>
<name>A0ABV7K8S8_9HYPH</name>
<reference evidence="3" key="1">
    <citation type="journal article" date="2019" name="Int. J. Syst. Evol. Microbiol.">
        <title>The Global Catalogue of Microorganisms (GCM) 10K type strain sequencing project: providing services to taxonomists for standard genome sequencing and annotation.</title>
        <authorList>
            <consortium name="The Broad Institute Genomics Platform"/>
            <consortium name="The Broad Institute Genome Sequencing Center for Infectious Disease"/>
            <person name="Wu L."/>
            <person name="Ma J."/>
        </authorList>
    </citation>
    <scope>NUCLEOTIDE SEQUENCE [LARGE SCALE GENOMIC DNA]</scope>
    <source>
        <strain evidence="3">KCTC 52165</strain>
    </source>
</reference>
<dbReference type="EMBL" id="JBHRTK010000009">
    <property type="protein sequence ID" value="MFC3205972.1"/>
    <property type="molecule type" value="Genomic_DNA"/>
</dbReference>
<dbReference type="SUPFAM" id="SSF50199">
    <property type="entry name" value="Staphylococcal nuclease"/>
    <property type="match status" value="1"/>
</dbReference>
<gene>
    <name evidence="2" type="ORF">ACFOHJ_07095</name>
</gene>
<evidence type="ECO:0000313" key="3">
    <source>
        <dbReference type="Proteomes" id="UP001595583"/>
    </source>
</evidence>
<feature type="compositionally biased region" description="Pro residues" evidence="1">
    <location>
        <begin position="276"/>
        <end position="288"/>
    </location>
</feature>
<keyword evidence="3" id="KW-1185">Reference proteome</keyword>
<dbReference type="Gene3D" id="2.40.50.90">
    <property type="match status" value="1"/>
</dbReference>
<dbReference type="Proteomes" id="UP001595583">
    <property type="component" value="Unassembled WGS sequence"/>
</dbReference>
<comment type="caution">
    <text evidence="2">The sequence shown here is derived from an EMBL/GenBank/DDBJ whole genome shotgun (WGS) entry which is preliminary data.</text>
</comment>
<feature type="region of interest" description="Disordered" evidence="1">
    <location>
        <begin position="33"/>
        <end position="119"/>
    </location>
</feature>
<evidence type="ECO:0000313" key="2">
    <source>
        <dbReference type="EMBL" id="MFC3205972.1"/>
    </source>
</evidence>
<feature type="region of interest" description="Disordered" evidence="1">
    <location>
        <begin position="222"/>
        <end position="288"/>
    </location>
</feature>